<dbReference type="Proteomes" id="UP000773850">
    <property type="component" value="Unassembled WGS sequence"/>
</dbReference>
<accession>A0A150MB82</accession>
<reference evidence="2 5" key="2">
    <citation type="submission" date="2016-03" db="EMBL/GenBank/DDBJ databases">
        <title>Spore heat resistance.</title>
        <authorList>
            <person name="Boekhorst J."/>
            <person name="Berendsen E.M."/>
            <person name="Wells-Bennik M.H."/>
            <person name="Kuipers O.P."/>
        </authorList>
    </citation>
    <scope>NUCLEOTIDE SEQUENCE [LARGE SCALE GENOMIC DNA]</scope>
    <source>
        <strain evidence="2 5">GS8</strain>
    </source>
</reference>
<feature type="region of interest" description="Disordered" evidence="1">
    <location>
        <begin position="1"/>
        <end position="33"/>
    </location>
</feature>
<evidence type="ECO:0000313" key="3">
    <source>
        <dbReference type="EMBL" id="KYD21502.1"/>
    </source>
</evidence>
<evidence type="ECO:0000313" key="4">
    <source>
        <dbReference type="Proteomes" id="UP000075424"/>
    </source>
</evidence>
<name>A0A150MB82_GEOSE</name>
<evidence type="ECO:0000313" key="2">
    <source>
        <dbReference type="EMBL" id="KAF6510582.1"/>
    </source>
</evidence>
<keyword evidence="5" id="KW-1185">Reference proteome</keyword>
<reference evidence="3 4" key="1">
    <citation type="submission" date="2016-01" db="EMBL/GenBank/DDBJ databases">
        <title>Draft Genome Sequences of Seven Thermophilic Sporeformers Isolated from Foods.</title>
        <authorList>
            <person name="Berendsen E.M."/>
            <person name="Wells-Bennik M.H."/>
            <person name="Krawcyk A.O."/>
            <person name="De Jong A."/>
            <person name="Holsappel S."/>
            <person name="Eijlander R.T."/>
            <person name="Kuipers O.P."/>
        </authorList>
    </citation>
    <scope>NUCLEOTIDE SEQUENCE [LARGE SCALE GENOMIC DNA]</scope>
    <source>
        <strain evidence="3 4">B4109</strain>
    </source>
</reference>
<dbReference type="EMBL" id="LUCS01000028">
    <property type="protein sequence ID" value="KAF6510582.1"/>
    <property type="molecule type" value="Genomic_DNA"/>
</dbReference>
<dbReference type="PATRIC" id="fig|1422.18.peg.1623"/>
<feature type="compositionally biased region" description="Polar residues" evidence="1">
    <location>
        <begin position="20"/>
        <end position="29"/>
    </location>
</feature>
<comment type="caution">
    <text evidence="3">The sequence shown here is derived from an EMBL/GenBank/DDBJ whole genome shotgun (WGS) entry which is preliminary data.</text>
</comment>
<protein>
    <submittedName>
        <fullName evidence="3">Uncharacterized protein</fullName>
    </submittedName>
</protein>
<evidence type="ECO:0000256" key="1">
    <source>
        <dbReference type="SAM" id="MobiDB-lite"/>
    </source>
</evidence>
<dbReference type="EMBL" id="LQYV01000133">
    <property type="protein sequence ID" value="KYD21502.1"/>
    <property type="molecule type" value="Genomic_DNA"/>
</dbReference>
<dbReference type="AlphaFoldDB" id="A0A150MB82"/>
<sequence>MPHQAAFSHLAASGAHKEGTTSPPEQDVSTAAGVFWRERRRLVRWAGTPNGRKEENA</sequence>
<organism evidence="3 4">
    <name type="scientific">Geobacillus stearothermophilus</name>
    <name type="common">Bacillus stearothermophilus</name>
    <dbReference type="NCBI Taxonomy" id="1422"/>
    <lineage>
        <taxon>Bacteria</taxon>
        <taxon>Bacillati</taxon>
        <taxon>Bacillota</taxon>
        <taxon>Bacilli</taxon>
        <taxon>Bacillales</taxon>
        <taxon>Anoxybacillaceae</taxon>
        <taxon>Geobacillus</taxon>
    </lineage>
</organism>
<dbReference type="Proteomes" id="UP000075424">
    <property type="component" value="Unassembled WGS sequence"/>
</dbReference>
<evidence type="ECO:0000313" key="5">
    <source>
        <dbReference type="Proteomes" id="UP000773850"/>
    </source>
</evidence>
<gene>
    <name evidence="3" type="ORF">B4109_2449</name>
    <name evidence="2" type="ORF">GS8_2739</name>
</gene>
<proteinExistence type="predicted"/>